<name>A0A7J7IVC3_BUGNE</name>
<feature type="compositionally biased region" description="Basic residues" evidence="1">
    <location>
        <begin position="237"/>
        <end position="248"/>
    </location>
</feature>
<feature type="compositionally biased region" description="Basic and acidic residues" evidence="1">
    <location>
        <begin position="310"/>
        <end position="322"/>
    </location>
</feature>
<gene>
    <name evidence="2" type="ORF">EB796_024325</name>
</gene>
<accession>A0A7J7IVC3</accession>
<feature type="compositionally biased region" description="Basic and acidic residues" evidence="1">
    <location>
        <begin position="249"/>
        <end position="258"/>
    </location>
</feature>
<proteinExistence type="predicted"/>
<evidence type="ECO:0000313" key="2">
    <source>
        <dbReference type="EMBL" id="KAF6017371.1"/>
    </source>
</evidence>
<dbReference type="Proteomes" id="UP000593567">
    <property type="component" value="Unassembled WGS sequence"/>
</dbReference>
<sequence>MYSTLVDTMCGSLTLELLTGDLKAVLSLLSDVREKMGQGKSKSKAHATADQTKLLPYDVIKLDVDSEQVGESQFQIEESQMSQNGVLITHSQPIARQRQHPIKVLTTFQGPQISQEPQRSGSITKSVMNGSLSLDDIDKQVANGQQTFYHMRVSTSSSVSINVDSGELNLGLVDMANSSDVSKELSAFSSFHAPRQRQTKTKMVRGQPSGESNPTTPSVKDKSDSLRLRDAETSNHSKSRGGRGRQLKKQRETNERHTPTPVQKPKNSKSKRKDRHISTSSERSPSDHTPTNLPHYKPRTKRSAGSKTTSLDEKPTKKFTER</sequence>
<feature type="compositionally biased region" description="Basic residues" evidence="1">
    <location>
        <begin position="266"/>
        <end position="275"/>
    </location>
</feature>
<dbReference type="EMBL" id="VXIV02003406">
    <property type="protein sequence ID" value="KAF6017371.1"/>
    <property type="molecule type" value="Genomic_DNA"/>
</dbReference>
<keyword evidence="3" id="KW-1185">Reference proteome</keyword>
<organism evidence="2 3">
    <name type="scientific">Bugula neritina</name>
    <name type="common">Brown bryozoan</name>
    <name type="synonym">Sertularia neritina</name>
    <dbReference type="NCBI Taxonomy" id="10212"/>
    <lineage>
        <taxon>Eukaryota</taxon>
        <taxon>Metazoa</taxon>
        <taxon>Spiralia</taxon>
        <taxon>Lophotrochozoa</taxon>
        <taxon>Bryozoa</taxon>
        <taxon>Gymnolaemata</taxon>
        <taxon>Cheilostomatida</taxon>
        <taxon>Flustrina</taxon>
        <taxon>Buguloidea</taxon>
        <taxon>Bugulidae</taxon>
        <taxon>Bugula</taxon>
    </lineage>
</organism>
<feature type="compositionally biased region" description="Basic and acidic residues" evidence="1">
    <location>
        <begin position="219"/>
        <end position="235"/>
    </location>
</feature>
<feature type="compositionally biased region" description="Polar residues" evidence="1">
    <location>
        <begin position="278"/>
        <end position="292"/>
    </location>
</feature>
<feature type="compositionally biased region" description="Polar residues" evidence="1">
    <location>
        <begin position="209"/>
        <end position="218"/>
    </location>
</feature>
<reference evidence="2" key="1">
    <citation type="submission" date="2020-06" db="EMBL/GenBank/DDBJ databases">
        <title>Draft genome of Bugula neritina, a colonial animal packing powerful symbionts and potential medicines.</title>
        <authorList>
            <person name="Rayko M."/>
        </authorList>
    </citation>
    <scope>NUCLEOTIDE SEQUENCE [LARGE SCALE GENOMIC DNA]</scope>
    <source>
        <strain evidence="2">Kwan_BN1</strain>
    </source>
</reference>
<feature type="region of interest" description="Disordered" evidence="1">
    <location>
        <begin position="191"/>
        <end position="322"/>
    </location>
</feature>
<comment type="caution">
    <text evidence="2">The sequence shown here is derived from an EMBL/GenBank/DDBJ whole genome shotgun (WGS) entry which is preliminary data.</text>
</comment>
<protein>
    <submittedName>
        <fullName evidence="2">Uncharacterized protein</fullName>
    </submittedName>
</protein>
<evidence type="ECO:0000313" key="3">
    <source>
        <dbReference type="Proteomes" id="UP000593567"/>
    </source>
</evidence>
<evidence type="ECO:0000256" key="1">
    <source>
        <dbReference type="SAM" id="MobiDB-lite"/>
    </source>
</evidence>
<dbReference type="AlphaFoldDB" id="A0A7J7IVC3"/>
<feature type="compositionally biased region" description="Basic residues" evidence="1">
    <location>
        <begin position="194"/>
        <end position="203"/>
    </location>
</feature>